<dbReference type="PROSITE" id="PS51679">
    <property type="entry name" value="SAM_MT_C5"/>
    <property type="match status" value="1"/>
</dbReference>
<evidence type="ECO:0000313" key="13">
    <source>
        <dbReference type="EMBL" id="KAJ8969760.1"/>
    </source>
</evidence>
<keyword evidence="14" id="KW-1185">Reference proteome</keyword>
<dbReference type="Pfam" id="PF12047">
    <property type="entry name" value="DNMT1-RFD"/>
    <property type="match status" value="1"/>
</dbReference>
<evidence type="ECO:0000256" key="8">
    <source>
        <dbReference type="ARBA" id="ARBA00023242"/>
    </source>
</evidence>
<dbReference type="Gene3D" id="2.30.30.490">
    <property type="match status" value="2"/>
</dbReference>
<dbReference type="GO" id="GO:0005634">
    <property type="term" value="C:nucleus"/>
    <property type="evidence" value="ECO:0007669"/>
    <property type="project" value="UniProtKB-SubCell"/>
</dbReference>
<dbReference type="EMBL" id="JANEYF010000465">
    <property type="protein sequence ID" value="KAJ8969760.1"/>
    <property type="molecule type" value="Genomic_DNA"/>
</dbReference>
<dbReference type="SMART" id="SM00439">
    <property type="entry name" value="BAH"/>
    <property type="match status" value="1"/>
</dbReference>
<keyword evidence="6" id="KW-0677">Repeat</keyword>
<dbReference type="GO" id="GO:0003886">
    <property type="term" value="F:DNA (cytosine-5-)-methyltransferase activity"/>
    <property type="evidence" value="ECO:0007669"/>
    <property type="project" value="UniProtKB-EC"/>
</dbReference>
<reference evidence="13" key="1">
    <citation type="journal article" date="2023" name="Insect Mol. Biol.">
        <title>Genome sequencing provides insights into the evolution of gene families encoding plant cell wall-degrading enzymes in longhorned beetles.</title>
        <authorList>
            <person name="Shin N.R."/>
            <person name="Okamura Y."/>
            <person name="Kirsch R."/>
            <person name="Pauchet Y."/>
        </authorList>
    </citation>
    <scope>NUCLEOTIDE SEQUENCE</scope>
    <source>
        <strain evidence="13">RBIC_L_NR</strain>
    </source>
</reference>
<comment type="caution">
    <text evidence="13">The sequence shown here is derived from an EMBL/GenBank/DDBJ whole genome shotgun (WGS) entry which is preliminary data.</text>
</comment>
<evidence type="ECO:0000256" key="7">
    <source>
        <dbReference type="ARBA" id="ARBA00023125"/>
    </source>
</evidence>
<dbReference type="GO" id="GO:0032259">
    <property type="term" value="P:methylation"/>
    <property type="evidence" value="ECO:0007669"/>
    <property type="project" value="UniProtKB-KW"/>
</dbReference>
<dbReference type="InterPro" id="IPR050390">
    <property type="entry name" value="C5-Methyltransferase"/>
</dbReference>
<dbReference type="InterPro" id="IPR001525">
    <property type="entry name" value="C5_MeTfrase"/>
</dbReference>
<dbReference type="FunFam" id="3.90.120.10:FF:000001">
    <property type="entry name" value="DNA (cytosine-5)-methyltransferase"/>
    <property type="match status" value="1"/>
</dbReference>
<feature type="active site" evidence="9 10">
    <location>
        <position position="915"/>
    </location>
</feature>
<evidence type="ECO:0000256" key="3">
    <source>
        <dbReference type="ARBA" id="ARBA00022603"/>
    </source>
</evidence>
<dbReference type="Pfam" id="PF00145">
    <property type="entry name" value="DNA_methylase"/>
    <property type="match status" value="3"/>
</dbReference>
<evidence type="ECO:0000256" key="1">
    <source>
        <dbReference type="ARBA" id="ARBA00004123"/>
    </source>
</evidence>
<dbReference type="Pfam" id="PF01426">
    <property type="entry name" value="BAH"/>
    <property type="match status" value="1"/>
</dbReference>
<keyword evidence="3 10" id="KW-0489">Methyltransferase</keyword>
<dbReference type="FunFam" id="3.40.50.150:FF:000108">
    <property type="entry name" value="DNA (cytosine-5)-methyltransferase"/>
    <property type="match status" value="1"/>
</dbReference>
<dbReference type="PANTHER" id="PTHR10629:SF52">
    <property type="entry name" value="DNA (CYTOSINE-5)-METHYLTRANSFERASE 1"/>
    <property type="match status" value="1"/>
</dbReference>
<evidence type="ECO:0000313" key="14">
    <source>
        <dbReference type="Proteomes" id="UP001162156"/>
    </source>
</evidence>
<dbReference type="GO" id="GO:0003677">
    <property type="term" value="F:DNA binding"/>
    <property type="evidence" value="ECO:0007669"/>
    <property type="project" value="UniProtKB-KW"/>
</dbReference>
<sequence length="1347" mass="153018">GLLNVWLTFCAKKEMERKCKDCKQNLRDVILHKKDPLDSLNEVAALERHPFCLYKDHGEVEGNAVPSAKVTSFMVYDKHDHLCPLDTGLIEKGIKLYLSGYLKTIDQEDPSTENSIPVCKIGPIKEWYLLAGQAVATGETWYRRLGHINSGYLNKMRDGLVDGINYNVKLQINLQNYEVCCCEGKQASQTFGHSGTRATGLLDLIHTDLAGPMETTSIGGSKYYGEFPDDSLYDSRNQEFYSINKDSSSEQRSGELVFSEEGLSDETYVSEDRESISLPENVNRSQRERKLKKLEDFVTYFTSVEQANSKENPDLVAEALAGPNQNKWISAMTDEIKSGSTALMEILSYDEETSEDEVPMISISCIQTLINLTGISLNKQAPKIPLQIINKKNSSIFTKVATTNLVREVFQKFFHEQIQDDYVNNECQLSECAHCINCKEIKQCYGSGMSKQSKKQRCESYLEHSESSISEQNESGNKPAKHKECSKQIIHTVKWLKKSAIKYNGCQGYSSVNIDDFVVRQGDYVMLYAEFPTNPLRIAKVSYMYDSPDEGAMFHAHFFCRGTDTILGETADPRELFVVDDCDDYPLGCILQKTEVEFRKNPQDWADLGGNLNLPLIVEDKTTLYFFSKIYDYEFSKFKDYNEDITELTDACVSCKWQRNIKSNETPIYKDNCILWRKELFKIGTAIFLEPGQTKYVPLPEEEKNYTIENKLYTEMYRKTNDVFKGSNINTPDPLIWTTFKNVSGKCYVTYSNDKSKAREWSQMGPFRFYFSKAYNHKTFQLEEPPHEGRQLIYCDANKEDISDEKYNLRNRRNYTQDNNNHEIPPKWEQIDNPVKCMDIYAGCGGLSEGLHQAGVAKTLWAVSSGLLSVLNNPECRVYTDDCNNILRTLLSGKGKDSGLPDKGEVDLLVGGPPCQGFSGMNRPKYLIFENVRNFVSFKKSIIFKLTLRCLLAMGYQVSFGILQAGNFGVPQTRRRFILMGAAPGYALPNLPEPLHVFSRSGSFLSIVVDGLRYDTGSNWTESLPYRTICVRDAIADLPEIQNGSLTMELPYDANAKSHFQKNMRKMNINDLVKDHICKEMSPIVEARISHIPSHIPGADWRDLPNKVVRLRDGSVTNILKYPYRKKDQRKTDSPRGVCKCATGSACDSSDRQYNTLIPWCLSHTADRHNNWPAVYGRLDWEGFFGTTITNPEPMGTQGRGDLPNKIIFDSTRIRGGSGEMLASPVEQLERWREYFSESLSCTAEPLDEEPEVAQRNLRIDTKTPSVAEIITANKHLKPVLHPEENRVVSVRECARSQGFHDEYKFCGNILDKHRQIGNAVPPPLALALGREIIKAYKIQTILKKKM</sequence>
<keyword evidence="7" id="KW-0238">DNA-binding</keyword>
<protein>
    <recommendedName>
        <fullName evidence="2">DNA (cytosine-5-)-methyltransferase</fullName>
        <ecNumber evidence="2">2.1.1.37</ecNumber>
    </recommendedName>
</protein>
<evidence type="ECO:0000256" key="10">
    <source>
        <dbReference type="PROSITE-ProRule" id="PRU01016"/>
    </source>
</evidence>
<dbReference type="SUPFAM" id="SSF53335">
    <property type="entry name" value="S-adenosyl-L-methionine-dependent methyltransferases"/>
    <property type="match status" value="1"/>
</dbReference>
<comment type="subcellular location">
    <subcellularLocation>
        <location evidence="1">Nucleus</location>
    </subcellularLocation>
</comment>
<dbReference type="InterPro" id="IPR043151">
    <property type="entry name" value="BAH_sf"/>
</dbReference>
<dbReference type="InterPro" id="IPR029063">
    <property type="entry name" value="SAM-dependent_MTases_sf"/>
</dbReference>
<keyword evidence="5 10" id="KW-0949">S-adenosyl-L-methionine</keyword>
<feature type="region of interest" description="Disordered" evidence="11">
    <location>
        <begin position="243"/>
        <end position="283"/>
    </location>
</feature>
<keyword evidence="4 10" id="KW-0808">Transferase</keyword>
<comment type="similarity">
    <text evidence="10">Belongs to the class I-like SAM-binding methyltransferase superfamily. C5-methyltransferase family.</text>
</comment>
<evidence type="ECO:0000256" key="4">
    <source>
        <dbReference type="ARBA" id="ARBA00022679"/>
    </source>
</evidence>
<dbReference type="Gene3D" id="3.40.50.150">
    <property type="entry name" value="Vaccinia Virus protein VP39"/>
    <property type="match status" value="2"/>
</dbReference>
<dbReference type="InterPro" id="IPR018117">
    <property type="entry name" value="C5_DNA_meth_AS"/>
</dbReference>
<dbReference type="GO" id="GO:0044027">
    <property type="term" value="P:negative regulation of gene expression via chromosomal CpG island methylation"/>
    <property type="evidence" value="ECO:0007669"/>
    <property type="project" value="TreeGrafter"/>
</dbReference>
<evidence type="ECO:0000259" key="12">
    <source>
        <dbReference type="PROSITE" id="PS51038"/>
    </source>
</evidence>
<gene>
    <name evidence="13" type="ORF">NQ314_001597</name>
</gene>
<evidence type="ECO:0000256" key="5">
    <source>
        <dbReference type="ARBA" id="ARBA00022691"/>
    </source>
</evidence>
<name>A0AAV8ZTK1_9CUCU</name>
<dbReference type="GO" id="GO:0006346">
    <property type="term" value="P:DNA methylation-dependent constitutive heterochromatin formation"/>
    <property type="evidence" value="ECO:0007669"/>
    <property type="project" value="InterPro"/>
</dbReference>
<dbReference type="Proteomes" id="UP001162156">
    <property type="component" value="Unassembled WGS sequence"/>
</dbReference>
<dbReference type="GO" id="GO:0003682">
    <property type="term" value="F:chromatin binding"/>
    <property type="evidence" value="ECO:0007669"/>
    <property type="project" value="InterPro"/>
</dbReference>
<dbReference type="InterPro" id="IPR031303">
    <property type="entry name" value="C5_meth_CS"/>
</dbReference>
<dbReference type="PANTHER" id="PTHR10629">
    <property type="entry name" value="CYTOSINE-SPECIFIC METHYLTRANSFERASE"/>
    <property type="match status" value="1"/>
</dbReference>
<feature type="domain" description="BAH" evidence="12">
    <location>
        <begin position="517"/>
        <end position="642"/>
    </location>
</feature>
<evidence type="ECO:0000256" key="6">
    <source>
        <dbReference type="ARBA" id="ARBA00022737"/>
    </source>
</evidence>
<evidence type="ECO:0000256" key="11">
    <source>
        <dbReference type="SAM" id="MobiDB-lite"/>
    </source>
</evidence>
<dbReference type="InterPro" id="IPR001025">
    <property type="entry name" value="BAH_dom"/>
</dbReference>
<dbReference type="CDD" id="cd04760">
    <property type="entry name" value="BAH_Dnmt1_I"/>
    <property type="match status" value="1"/>
</dbReference>
<organism evidence="13 14">
    <name type="scientific">Rhamnusium bicolor</name>
    <dbReference type="NCBI Taxonomy" id="1586634"/>
    <lineage>
        <taxon>Eukaryota</taxon>
        <taxon>Metazoa</taxon>
        <taxon>Ecdysozoa</taxon>
        <taxon>Arthropoda</taxon>
        <taxon>Hexapoda</taxon>
        <taxon>Insecta</taxon>
        <taxon>Pterygota</taxon>
        <taxon>Neoptera</taxon>
        <taxon>Endopterygota</taxon>
        <taxon>Coleoptera</taxon>
        <taxon>Polyphaga</taxon>
        <taxon>Cucujiformia</taxon>
        <taxon>Chrysomeloidea</taxon>
        <taxon>Cerambycidae</taxon>
        <taxon>Lepturinae</taxon>
        <taxon>Rhagiini</taxon>
        <taxon>Rhamnusium</taxon>
    </lineage>
</organism>
<dbReference type="InterPro" id="IPR022702">
    <property type="entry name" value="Cytosine_MeTrfase1_RFD"/>
</dbReference>
<dbReference type="PROSITE" id="PS00094">
    <property type="entry name" value="C5_MTASE_1"/>
    <property type="match status" value="1"/>
</dbReference>
<accession>A0AAV8ZTK1</accession>
<evidence type="ECO:0000256" key="2">
    <source>
        <dbReference type="ARBA" id="ARBA00011975"/>
    </source>
</evidence>
<dbReference type="PROSITE" id="PS51038">
    <property type="entry name" value="BAH"/>
    <property type="match status" value="1"/>
</dbReference>
<dbReference type="PROSITE" id="PS00095">
    <property type="entry name" value="C5_MTASE_2"/>
    <property type="match status" value="1"/>
</dbReference>
<proteinExistence type="inferred from homology"/>
<evidence type="ECO:0000256" key="9">
    <source>
        <dbReference type="PIRSR" id="PIRSR037404-1"/>
    </source>
</evidence>
<dbReference type="EC" id="2.1.1.37" evidence="2"/>
<dbReference type="PRINTS" id="PR00105">
    <property type="entry name" value="C5METTRFRASE"/>
</dbReference>
<feature type="non-terminal residue" evidence="13">
    <location>
        <position position="1"/>
    </location>
</feature>
<dbReference type="Gene3D" id="3.90.120.10">
    <property type="entry name" value="DNA Methylase, subunit A, domain 2"/>
    <property type="match status" value="2"/>
</dbReference>
<dbReference type="PIRSF" id="PIRSF037404">
    <property type="entry name" value="DNMT1"/>
    <property type="match status" value="1"/>
</dbReference>
<keyword evidence="8" id="KW-0539">Nucleus</keyword>